<evidence type="ECO:0000313" key="6">
    <source>
        <dbReference type="Proteomes" id="UP000015388"/>
    </source>
</evidence>
<dbReference type="KEGG" id="cmd:B841_06075"/>
<dbReference type="HOGENOM" id="CLU_027866_1_0_11"/>
<dbReference type="CDD" id="cd05401">
    <property type="entry name" value="NT_GlnE_GlnD_like"/>
    <property type="match status" value="1"/>
</dbReference>
<dbReference type="EMBL" id="CP003924">
    <property type="protein sequence ID" value="AGS34688.1"/>
    <property type="molecule type" value="Genomic_DNA"/>
</dbReference>
<name>S5TIW0_9CORY</name>
<dbReference type="Pfam" id="PF10335">
    <property type="entry name" value="DUF294_C"/>
    <property type="match status" value="1"/>
</dbReference>
<dbReference type="SUPFAM" id="SSF81301">
    <property type="entry name" value="Nucleotidyltransferase"/>
    <property type="match status" value="1"/>
</dbReference>
<dbReference type="STRING" id="1224163.B841_06075"/>
<evidence type="ECO:0000256" key="2">
    <source>
        <dbReference type="PROSITE-ProRule" id="PRU00703"/>
    </source>
</evidence>
<dbReference type="CDD" id="cd04587">
    <property type="entry name" value="CBS_pair_CAP-ED_NT_Pol-beta-like_DUF294_assoc"/>
    <property type="match status" value="1"/>
</dbReference>
<evidence type="ECO:0000313" key="5">
    <source>
        <dbReference type="EMBL" id="AGS34688.1"/>
    </source>
</evidence>
<evidence type="ECO:0000259" key="3">
    <source>
        <dbReference type="PROSITE" id="PS50042"/>
    </source>
</evidence>
<dbReference type="InterPro" id="IPR046342">
    <property type="entry name" value="CBS_dom_sf"/>
</dbReference>
<dbReference type="InterPro" id="IPR000644">
    <property type="entry name" value="CBS_dom"/>
</dbReference>
<dbReference type="SUPFAM" id="SSF51206">
    <property type="entry name" value="cAMP-binding domain-like"/>
    <property type="match status" value="1"/>
</dbReference>
<proteinExistence type="predicted"/>
<organism evidence="5 6">
    <name type="scientific">Corynebacterium maris DSM 45190</name>
    <dbReference type="NCBI Taxonomy" id="1224163"/>
    <lineage>
        <taxon>Bacteria</taxon>
        <taxon>Bacillati</taxon>
        <taxon>Actinomycetota</taxon>
        <taxon>Actinomycetes</taxon>
        <taxon>Mycobacteriales</taxon>
        <taxon>Corynebacteriaceae</taxon>
        <taxon>Corynebacterium</taxon>
    </lineage>
</organism>
<dbReference type="Gene3D" id="3.10.580.10">
    <property type="entry name" value="CBS-domain"/>
    <property type="match status" value="1"/>
</dbReference>
<feature type="domain" description="Cyclic nucleotide-binding" evidence="3">
    <location>
        <begin position="13"/>
        <end position="111"/>
    </location>
</feature>
<sequence>MDEVRAFIAAREPFSRLPDDVLDGLPKKMTMRYIRRGDTAVARGSRNDDLHLIRSGAVDVVGADDLLLDRVEAGRTFGYSTLVGEPESRYDIIAVEDTLVLVLPREEFQRLTEDHPDLDRFYSSQSRRIAHAATEFSDDDTSAVLRTPLRTIVRGRDAITAPEDSSIQDVAALMKDHDVSSLLITREGRLVGIITDKDLRSRVVARHHDVEAPVSTVMTPDPLTVSPGQLVFEAMLTMSEHGIHHLPVVDETKVHSVVTSGDVSRLLRTNPLYLTADIARHSVAELTGSYRRAAETLVRVLSGGRGAQEASGVLTTVADALVRRLAELAQEKLGPPPVDWCFVVVGSQGRREMGPASDQDNALILDDSYRPDEHGDYFAEFSRFICEGLDRAGQVLCPGEMMAMTPQWRMTRTQWLDAFHRWVTAPEPDALLNAQIYFDMRGVAGNTRLADDVHAQSVSMAHGSRRMQTHLAALASRREPPLGFFRGFVVERGGDYADTLNVKRGGTAAIVQLARLYSLKAGDTVVGTRERLQQAAGVATAEESAQNLLDAFDYVTGLSLQHQARQLRSGEVPDYHIAPSTLSTMSRENLRDAFNIIKKAQGAVATTYPVRSV</sequence>
<dbReference type="AlphaFoldDB" id="S5TIW0"/>
<dbReference type="Proteomes" id="UP000015388">
    <property type="component" value="Chromosome"/>
</dbReference>
<keyword evidence="1" id="KW-0677">Repeat</keyword>
<dbReference type="Pfam" id="PF03445">
    <property type="entry name" value="DUF294"/>
    <property type="match status" value="1"/>
</dbReference>
<dbReference type="GO" id="GO:0008773">
    <property type="term" value="F:[protein-PII] uridylyltransferase activity"/>
    <property type="evidence" value="ECO:0007669"/>
    <property type="project" value="InterPro"/>
</dbReference>
<dbReference type="PATRIC" id="fig|1224163.3.peg.1220"/>
<gene>
    <name evidence="5" type="ORF">B841_06075</name>
</gene>
<dbReference type="SUPFAM" id="SSF54631">
    <property type="entry name" value="CBS-domain pair"/>
    <property type="match status" value="1"/>
</dbReference>
<evidence type="ECO:0000259" key="4">
    <source>
        <dbReference type="PROSITE" id="PS51371"/>
    </source>
</evidence>
<dbReference type="InterPro" id="IPR014710">
    <property type="entry name" value="RmlC-like_jellyroll"/>
</dbReference>
<dbReference type="eggNOG" id="COG2905">
    <property type="taxonomic scope" value="Bacteria"/>
</dbReference>
<dbReference type="Gene3D" id="2.60.120.10">
    <property type="entry name" value="Jelly Rolls"/>
    <property type="match status" value="1"/>
</dbReference>
<keyword evidence="6" id="KW-1185">Reference proteome</keyword>
<dbReference type="CDD" id="cd00038">
    <property type="entry name" value="CAP_ED"/>
    <property type="match status" value="1"/>
</dbReference>
<protein>
    <submittedName>
        <fullName evidence="5">Signal-transduction protein</fullName>
    </submittedName>
</protein>
<dbReference type="SMART" id="SM00100">
    <property type="entry name" value="cNMP"/>
    <property type="match status" value="1"/>
</dbReference>
<evidence type="ECO:0000256" key="1">
    <source>
        <dbReference type="ARBA" id="ARBA00022737"/>
    </source>
</evidence>
<reference evidence="5 6" key="1">
    <citation type="submission" date="2012-11" db="EMBL/GenBank/DDBJ databases">
        <title>The complete genome sequence of Corynebacterium maris Coryn-1 (=DSM 45190).</title>
        <authorList>
            <person name="Schaffert L."/>
            <person name="Albersmeier A."/>
            <person name="Kalinowski J."/>
            <person name="Ruckert C."/>
        </authorList>
    </citation>
    <scope>NUCLEOTIDE SEQUENCE [LARGE SCALE GENOMIC DNA]</scope>
    <source>
        <strain evidence="6">Coryn-1</strain>
    </source>
</reference>
<accession>S5TIW0</accession>
<feature type="domain" description="CBS" evidence="4">
    <location>
        <begin position="152"/>
        <end position="210"/>
    </location>
</feature>
<dbReference type="InterPro" id="IPR000595">
    <property type="entry name" value="cNMP-bd_dom"/>
</dbReference>
<dbReference type="InterPro" id="IPR018821">
    <property type="entry name" value="DUF294_put_nucleoTrafse_sb-bd"/>
</dbReference>
<dbReference type="SMART" id="SM00116">
    <property type="entry name" value="CBS"/>
    <property type="match status" value="2"/>
</dbReference>
<dbReference type="PROSITE" id="PS50042">
    <property type="entry name" value="CNMP_BINDING_3"/>
    <property type="match status" value="1"/>
</dbReference>
<dbReference type="InterPro" id="IPR005105">
    <property type="entry name" value="GlnD_Uridyltrans_N"/>
</dbReference>
<dbReference type="InterPro" id="IPR018490">
    <property type="entry name" value="cNMP-bd_dom_sf"/>
</dbReference>
<dbReference type="Pfam" id="PF00571">
    <property type="entry name" value="CBS"/>
    <property type="match status" value="2"/>
</dbReference>
<dbReference type="PROSITE" id="PS51371">
    <property type="entry name" value="CBS"/>
    <property type="match status" value="2"/>
</dbReference>
<feature type="domain" description="CBS" evidence="4">
    <location>
        <begin position="218"/>
        <end position="274"/>
    </location>
</feature>
<dbReference type="InterPro" id="IPR051462">
    <property type="entry name" value="CBS_domain-containing"/>
</dbReference>
<dbReference type="PANTHER" id="PTHR48108:SF34">
    <property type="entry name" value="CBS DOMAIN-CONTAINING PROTEIN YHCV"/>
    <property type="match status" value="1"/>
</dbReference>
<dbReference type="Pfam" id="PF00027">
    <property type="entry name" value="cNMP_binding"/>
    <property type="match status" value="1"/>
</dbReference>
<dbReference type="InterPro" id="IPR043519">
    <property type="entry name" value="NT_sf"/>
</dbReference>
<dbReference type="PANTHER" id="PTHR48108">
    <property type="entry name" value="CBS DOMAIN-CONTAINING PROTEIN CBSX2, CHLOROPLASTIC"/>
    <property type="match status" value="1"/>
</dbReference>
<keyword evidence="2" id="KW-0129">CBS domain</keyword>